<feature type="domain" description="Transposase IS4-like" evidence="5">
    <location>
        <begin position="127"/>
        <end position="340"/>
    </location>
</feature>
<proteinExistence type="inferred from homology"/>
<dbReference type="Pfam" id="PF14294">
    <property type="entry name" value="DUF4372"/>
    <property type="match status" value="1"/>
</dbReference>
<name>A0ABZ0TSP8_9SPHI</name>
<protein>
    <submittedName>
        <fullName evidence="7">IS4 family transposase</fullName>
    </submittedName>
</protein>
<dbReference type="InterPro" id="IPR002559">
    <property type="entry name" value="Transposase_11"/>
</dbReference>
<comment type="similarity">
    <text evidence="1">Belongs to the transposase 11 family.</text>
</comment>
<evidence type="ECO:0000259" key="6">
    <source>
        <dbReference type="Pfam" id="PF14294"/>
    </source>
</evidence>
<evidence type="ECO:0000256" key="1">
    <source>
        <dbReference type="ARBA" id="ARBA00010075"/>
    </source>
</evidence>
<evidence type="ECO:0000313" key="7">
    <source>
        <dbReference type="EMBL" id="WPU95088.1"/>
    </source>
</evidence>
<dbReference type="PANTHER" id="PTHR33258:SF1">
    <property type="entry name" value="TRANSPOSASE INSL FOR INSERTION SEQUENCE ELEMENT IS186A-RELATED"/>
    <property type="match status" value="1"/>
</dbReference>
<accession>A0ABZ0TSP8</accession>
<evidence type="ECO:0000259" key="5">
    <source>
        <dbReference type="Pfam" id="PF01609"/>
    </source>
</evidence>
<dbReference type="Proteomes" id="UP001324380">
    <property type="component" value="Chromosome"/>
</dbReference>
<dbReference type="SUPFAM" id="SSF53098">
    <property type="entry name" value="Ribonuclease H-like"/>
    <property type="match status" value="1"/>
</dbReference>
<evidence type="ECO:0000256" key="3">
    <source>
        <dbReference type="ARBA" id="ARBA00023125"/>
    </source>
</evidence>
<dbReference type="Pfam" id="PF01609">
    <property type="entry name" value="DDE_Tnp_1"/>
    <property type="match status" value="1"/>
</dbReference>
<sequence>MSKSTFFTGQPVLNQLLNLIDRNSVKALARSGQHDRYYRYFDTYTHLITMLYCVLNKCTSSREVVSGLQACSNKLPHTGIRKAPGRSTLCDANMKRSYLVFEQLYEQLYRKYKRFLPDSRTGFNVKLFIADASTITLFQQILKAPSPGKQNGKRKGGIKVHTLMDAADDVAIQVSFTAASANDMTFLQQINLEAGSFIVFDKGYVDYSQYQRLTNEGVYFVTRQKKDARYVVTAANEIAAQAREAGIMADRMIVLGTRTHRNKVRLQSRQITFYDKEKGRSFEFLTNNFSLSAQQIADLYKKRWQIEILFKRIKQNFPLKYFLGDNENAIKIQIWCAFIADLLIKLVQAQLKRKWAFSNLRSIIRLHLMSYIHLFDFLNNPERLAAINTHSKQLKLGGLDIYFKT</sequence>
<feature type="domain" description="DUF4372" evidence="6">
    <location>
        <begin position="8"/>
        <end position="81"/>
    </location>
</feature>
<dbReference type="EMBL" id="CP139558">
    <property type="protein sequence ID" value="WPU95088.1"/>
    <property type="molecule type" value="Genomic_DNA"/>
</dbReference>
<dbReference type="RefSeq" id="WP_321564200.1">
    <property type="nucleotide sequence ID" value="NZ_CP139558.1"/>
</dbReference>
<keyword evidence="2" id="KW-0815">Transposition</keyword>
<dbReference type="InterPro" id="IPR047952">
    <property type="entry name" value="Transpos_IS4"/>
</dbReference>
<dbReference type="InterPro" id="IPR012337">
    <property type="entry name" value="RNaseH-like_sf"/>
</dbReference>
<organism evidence="7 8">
    <name type="scientific">Mucilaginibacter sabulilitoris</name>
    <dbReference type="NCBI Taxonomy" id="1173583"/>
    <lineage>
        <taxon>Bacteria</taxon>
        <taxon>Pseudomonadati</taxon>
        <taxon>Bacteroidota</taxon>
        <taxon>Sphingobacteriia</taxon>
        <taxon>Sphingobacteriales</taxon>
        <taxon>Sphingobacteriaceae</taxon>
        <taxon>Mucilaginibacter</taxon>
    </lineage>
</organism>
<gene>
    <name evidence="7" type="ORF">SNE25_06065</name>
</gene>
<evidence type="ECO:0000313" key="8">
    <source>
        <dbReference type="Proteomes" id="UP001324380"/>
    </source>
</evidence>
<keyword evidence="3" id="KW-0238">DNA-binding</keyword>
<keyword evidence="8" id="KW-1185">Reference proteome</keyword>
<reference evidence="7 8" key="1">
    <citation type="submission" date="2023-11" db="EMBL/GenBank/DDBJ databases">
        <title>Analysis of the Genomes of Mucilaginibacter gossypii cycad 4 and M. sabulilitoris SNA2: microbes with the potential for plant growth promotion.</title>
        <authorList>
            <person name="Hirsch A.M."/>
            <person name="Humm E."/>
            <person name="Rubbi M."/>
            <person name="Del Vecchio G."/>
            <person name="Ha S.M."/>
            <person name="Pellegrini M."/>
            <person name="Gunsalus R.P."/>
        </authorList>
    </citation>
    <scope>NUCLEOTIDE SEQUENCE [LARGE SCALE GENOMIC DNA]</scope>
    <source>
        <strain evidence="7 8">SNA2</strain>
    </source>
</reference>
<evidence type="ECO:0000256" key="4">
    <source>
        <dbReference type="ARBA" id="ARBA00023172"/>
    </source>
</evidence>
<keyword evidence="4" id="KW-0233">DNA recombination</keyword>
<evidence type="ECO:0000256" key="2">
    <source>
        <dbReference type="ARBA" id="ARBA00022578"/>
    </source>
</evidence>
<dbReference type="PANTHER" id="PTHR33258">
    <property type="entry name" value="TRANSPOSASE INSL FOR INSERTION SEQUENCE ELEMENT IS186A-RELATED"/>
    <property type="match status" value="1"/>
</dbReference>
<dbReference type="NCBIfam" id="NF033592">
    <property type="entry name" value="transpos_IS4_1"/>
    <property type="match status" value="1"/>
</dbReference>
<dbReference type="InterPro" id="IPR025399">
    <property type="entry name" value="DUF4372"/>
</dbReference>